<sequence>MDNQMGVMANLQLARMMNMMTIERGTKAQFAQMVVGRPDLFPDLFPIPDYLEDSDEMEETGLGGISA</sequence>
<reference evidence="1 2" key="1">
    <citation type="journal article" date="2024" name="Genome Biol. Evol.">
        <title>Chromosome-level genome assembly of the viviparous eelpout Zoarces viviparus.</title>
        <authorList>
            <person name="Fuhrmann N."/>
            <person name="Brasseur M.V."/>
            <person name="Bakowski C.E."/>
            <person name="Podsiadlowski L."/>
            <person name="Prost S."/>
            <person name="Krehenwinkel H."/>
            <person name="Mayer C."/>
        </authorList>
    </citation>
    <scope>NUCLEOTIDE SEQUENCE [LARGE SCALE GENOMIC DNA]</scope>
    <source>
        <strain evidence="1">NO-MEL_2022_Ind0_liver</strain>
    </source>
</reference>
<protein>
    <submittedName>
        <fullName evidence="1">Uncharacterized protein</fullName>
    </submittedName>
</protein>
<organism evidence="1 2">
    <name type="scientific">Zoarces viviparus</name>
    <name type="common">Viviparous eelpout</name>
    <name type="synonym">Blennius viviparus</name>
    <dbReference type="NCBI Taxonomy" id="48416"/>
    <lineage>
        <taxon>Eukaryota</taxon>
        <taxon>Metazoa</taxon>
        <taxon>Chordata</taxon>
        <taxon>Craniata</taxon>
        <taxon>Vertebrata</taxon>
        <taxon>Euteleostomi</taxon>
        <taxon>Actinopterygii</taxon>
        <taxon>Neopterygii</taxon>
        <taxon>Teleostei</taxon>
        <taxon>Neoteleostei</taxon>
        <taxon>Acanthomorphata</taxon>
        <taxon>Eupercaria</taxon>
        <taxon>Perciformes</taxon>
        <taxon>Cottioidei</taxon>
        <taxon>Zoarcales</taxon>
        <taxon>Zoarcidae</taxon>
        <taxon>Zoarcinae</taxon>
        <taxon>Zoarces</taxon>
    </lineage>
</organism>
<dbReference type="EMBL" id="JBCEZU010000111">
    <property type="protein sequence ID" value="KAK9528643.1"/>
    <property type="molecule type" value="Genomic_DNA"/>
</dbReference>
<name>A0AAW1F1T6_ZOAVI</name>
<accession>A0AAW1F1T6</accession>
<evidence type="ECO:0000313" key="1">
    <source>
        <dbReference type="EMBL" id="KAK9528643.1"/>
    </source>
</evidence>
<dbReference type="Proteomes" id="UP001488805">
    <property type="component" value="Unassembled WGS sequence"/>
</dbReference>
<proteinExistence type="predicted"/>
<keyword evidence="2" id="KW-1185">Reference proteome</keyword>
<gene>
    <name evidence="1" type="ORF">VZT92_012795</name>
</gene>
<comment type="caution">
    <text evidence="1">The sequence shown here is derived from an EMBL/GenBank/DDBJ whole genome shotgun (WGS) entry which is preliminary data.</text>
</comment>
<dbReference type="AlphaFoldDB" id="A0AAW1F1T6"/>
<evidence type="ECO:0000313" key="2">
    <source>
        <dbReference type="Proteomes" id="UP001488805"/>
    </source>
</evidence>